<evidence type="ECO:0000259" key="7">
    <source>
        <dbReference type="Pfam" id="PF17102"/>
    </source>
</evidence>
<accession>A0A238V035</accession>
<evidence type="ECO:0000259" key="6">
    <source>
        <dbReference type="Pfam" id="PF17101"/>
    </source>
</evidence>
<comment type="similarity">
    <text evidence="1">Belongs to the stealth family.</text>
</comment>
<dbReference type="PANTHER" id="PTHR24045:SF0">
    <property type="entry name" value="N-ACETYLGLUCOSAMINE-1-PHOSPHOTRANSFERASE SUBUNITS ALPHA_BETA"/>
    <property type="match status" value="1"/>
</dbReference>
<dbReference type="InterPro" id="IPR021520">
    <property type="entry name" value="Stealth_CR2"/>
</dbReference>
<feature type="region of interest" description="Disordered" evidence="4">
    <location>
        <begin position="546"/>
        <end position="572"/>
    </location>
</feature>
<organism evidence="9 10">
    <name type="scientific">Actinoplanes regularis</name>
    <dbReference type="NCBI Taxonomy" id="52697"/>
    <lineage>
        <taxon>Bacteria</taxon>
        <taxon>Bacillati</taxon>
        <taxon>Actinomycetota</taxon>
        <taxon>Actinomycetes</taxon>
        <taxon>Micromonosporales</taxon>
        <taxon>Micromonosporaceae</taxon>
        <taxon>Actinoplanes</taxon>
    </lineage>
</organism>
<dbReference type="GO" id="GO:0000271">
    <property type="term" value="P:polysaccharide biosynthetic process"/>
    <property type="evidence" value="ECO:0007669"/>
    <property type="project" value="UniProtKB-KW"/>
</dbReference>
<feature type="domain" description="Stealth protein CR1 conserved region 1" evidence="6">
    <location>
        <begin position="226"/>
        <end position="253"/>
    </location>
</feature>
<evidence type="ECO:0000256" key="2">
    <source>
        <dbReference type="ARBA" id="ARBA00022679"/>
    </source>
</evidence>
<dbReference type="EMBL" id="FZNR01000001">
    <property type="protein sequence ID" value="SNR27912.1"/>
    <property type="molecule type" value="Genomic_DNA"/>
</dbReference>
<dbReference type="InterPro" id="IPR031358">
    <property type="entry name" value="Stealth_CR1"/>
</dbReference>
<dbReference type="Pfam" id="PF11380">
    <property type="entry name" value="Stealth_CR2"/>
    <property type="match status" value="1"/>
</dbReference>
<keyword evidence="2" id="KW-0808">Transferase</keyword>
<feature type="domain" description="Stealth protein CR2 conserved region 2" evidence="5">
    <location>
        <begin position="268"/>
        <end position="373"/>
    </location>
</feature>
<dbReference type="Pfam" id="PF17101">
    <property type="entry name" value="Stealth_CR1"/>
    <property type="match status" value="1"/>
</dbReference>
<evidence type="ECO:0000313" key="9">
    <source>
        <dbReference type="EMBL" id="SNR27912.1"/>
    </source>
</evidence>
<protein>
    <submittedName>
        <fullName evidence="9">Stealth protein CR1, conserved region 1</fullName>
    </submittedName>
</protein>
<feature type="domain" description="Stealth protein CR3 conserved region 3" evidence="7">
    <location>
        <begin position="418"/>
        <end position="466"/>
    </location>
</feature>
<evidence type="ECO:0000256" key="3">
    <source>
        <dbReference type="ARBA" id="ARBA00023169"/>
    </source>
</evidence>
<dbReference type="InterPro" id="IPR031357">
    <property type="entry name" value="Stealth_CR3"/>
</dbReference>
<proteinExistence type="inferred from homology"/>
<dbReference type="InterPro" id="IPR031356">
    <property type="entry name" value="Stealth_CR4"/>
</dbReference>
<dbReference type="Pfam" id="PF17103">
    <property type="entry name" value="Stealth_CR4"/>
    <property type="match status" value="1"/>
</dbReference>
<dbReference type="GO" id="GO:0016772">
    <property type="term" value="F:transferase activity, transferring phosphorus-containing groups"/>
    <property type="evidence" value="ECO:0007669"/>
    <property type="project" value="InterPro"/>
</dbReference>
<evidence type="ECO:0000259" key="8">
    <source>
        <dbReference type="Pfam" id="PF17103"/>
    </source>
</evidence>
<dbReference type="AlphaFoldDB" id="A0A238V035"/>
<dbReference type="RefSeq" id="WP_239138060.1">
    <property type="nucleotide sequence ID" value="NZ_BOMU01000006.1"/>
</dbReference>
<gene>
    <name evidence="9" type="ORF">SAMN06264365_101477</name>
</gene>
<evidence type="ECO:0000313" key="10">
    <source>
        <dbReference type="Proteomes" id="UP000198415"/>
    </source>
</evidence>
<reference evidence="9 10" key="1">
    <citation type="submission" date="2017-06" db="EMBL/GenBank/DDBJ databases">
        <authorList>
            <person name="Kim H.J."/>
            <person name="Triplett B.A."/>
        </authorList>
    </citation>
    <scope>NUCLEOTIDE SEQUENCE [LARGE SCALE GENOMIC DNA]</scope>
    <source>
        <strain evidence="9 10">DSM 43151</strain>
    </source>
</reference>
<dbReference type="Pfam" id="PF17102">
    <property type="entry name" value="Stealth_CR3"/>
    <property type="match status" value="1"/>
</dbReference>
<feature type="domain" description="Stealth protein CR4 conserved region 4" evidence="8">
    <location>
        <begin position="494"/>
        <end position="543"/>
    </location>
</feature>
<name>A0A238V035_9ACTN</name>
<evidence type="ECO:0000256" key="4">
    <source>
        <dbReference type="SAM" id="MobiDB-lite"/>
    </source>
</evidence>
<evidence type="ECO:0000259" key="5">
    <source>
        <dbReference type="Pfam" id="PF11380"/>
    </source>
</evidence>
<sequence length="572" mass="62254">MPWPIRRRIAAAAGKLVLPRLAPERRLRIARALVPLGPGRPATAGRVLRVRTPHGRLSARVVTAASPAGVRRANLERVTGALGLAGVDWFRVPSTRPTGTVVGVPESERDLVVRILAEIAGRDHGMLSPSGPQGRVLAACWPVTDPTGSLVLGKEHACEVEFWRPDGERASLVAPRPNPIADRIPAGEPVVLAPEPAFGAFCAPDDATTYRTRQSFTTVGPDRIDFPVDAVYTWVDGGDPAWRRRKARALAGNPWVGEANGEAANDSRYTSRDELRYSLRALHGFAPWVRHVYLVTDDQVPSWLDLDHPGLTLVGHREIFGDTGALPTFNSQAIESRLHRIPGLAEHFLYLNDDVILGRPVTPDLFFTAGGLTRFFPSPSLVDLAPRGPGDRPADSAAKNNRRLIRETFGRVPTRKMMHTPHACRRSVLAELEERFAEQVRSTAGHQFRHPDDVSMLSSLQQYYAYLTGRAVPGGIRHRYADLADPGTPLRLAGLLRSRNVDTFCLNDVDSPAAVLAEQAALLADFLPAYLPFPSPFELRHPRGATASPAALSRPPIGPRRPAGVAALPPVA</sequence>
<dbReference type="PANTHER" id="PTHR24045">
    <property type="match status" value="1"/>
</dbReference>
<keyword evidence="3" id="KW-0270">Exopolysaccharide synthesis</keyword>
<keyword evidence="10" id="KW-1185">Reference proteome</keyword>
<dbReference type="InterPro" id="IPR047141">
    <property type="entry name" value="Stealth"/>
</dbReference>
<dbReference type="Proteomes" id="UP000198415">
    <property type="component" value="Unassembled WGS sequence"/>
</dbReference>
<evidence type="ECO:0000256" key="1">
    <source>
        <dbReference type="ARBA" id="ARBA00007583"/>
    </source>
</evidence>